<organism evidence="2 3">
    <name type="scientific">Phreatobacter aquaticus</name>
    <dbReference type="NCBI Taxonomy" id="2570229"/>
    <lineage>
        <taxon>Bacteria</taxon>
        <taxon>Pseudomonadati</taxon>
        <taxon>Pseudomonadota</taxon>
        <taxon>Alphaproteobacteria</taxon>
        <taxon>Hyphomicrobiales</taxon>
        <taxon>Phreatobacteraceae</taxon>
        <taxon>Phreatobacter</taxon>
    </lineage>
</organism>
<dbReference type="AlphaFoldDB" id="A0A4D7QTP1"/>
<sequence>MILSPYLGFDGQCEEAFRFYQTVLNGQITAMIPFGETPAASAMPADKQNAIVHARMEFGGNVLMGGDAPPGVHTGTKGVCISLVINDEAEAERVFTALAEGGTIQMPFAQTFWAHRFGMATDRFGTPWMVNCETAA</sequence>
<dbReference type="InterPro" id="IPR028973">
    <property type="entry name" value="PhnB-like"/>
</dbReference>
<dbReference type="Proteomes" id="UP000298588">
    <property type="component" value="Chromosome"/>
</dbReference>
<keyword evidence="3" id="KW-1185">Reference proteome</keyword>
<dbReference type="CDD" id="cd06588">
    <property type="entry name" value="PhnB_like"/>
    <property type="match status" value="1"/>
</dbReference>
<accession>A0A4D7QTP1</accession>
<reference evidence="2 3" key="1">
    <citation type="submission" date="2019-04" db="EMBL/GenBank/DDBJ databases">
        <title>Phreatobacter aquaticus sp. nov.</title>
        <authorList>
            <person name="Choi A."/>
            <person name="Baek K."/>
        </authorList>
    </citation>
    <scope>NUCLEOTIDE SEQUENCE [LARGE SCALE GENOMIC DNA]</scope>
    <source>
        <strain evidence="2 3">NMCR1094</strain>
    </source>
</reference>
<protein>
    <submittedName>
        <fullName evidence="2">VOC family protein</fullName>
    </submittedName>
</protein>
<evidence type="ECO:0000313" key="3">
    <source>
        <dbReference type="Proteomes" id="UP000298588"/>
    </source>
</evidence>
<gene>
    <name evidence="2" type="ORF">E8L99_10895</name>
</gene>
<dbReference type="OrthoDB" id="9795306at2"/>
<dbReference type="PANTHER" id="PTHR33990:SF1">
    <property type="entry name" value="PROTEIN YJDN"/>
    <property type="match status" value="1"/>
</dbReference>
<dbReference type="InterPro" id="IPR029068">
    <property type="entry name" value="Glyas_Bleomycin-R_OHBP_Dase"/>
</dbReference>
<dbReference type="EMBL" id="CP039865">
    <property type="protein sequence ID" value="QCK88749.1"/>
    <property type="molecule type" value="Genomic_DNA"/>
</dbReference>
<dbReference type="KEGG" id="paqt:E8L99_10895"/>
<evidence type="ECO:0000259" key="1">
    <source>
        <dbReference type="Pfam" id="PF06983"/>
    </source>
</evidence>
<dbReference type="SUPFAM" id="SSF54593">
    <property type="entry name" value="Glyoxalase/Bleomycin resistance protein/Dihydroxybiphenyl dioxygenase"/>
    <property type="match status" value="1"/>
</dbReference>
<feature type="domain" description="PhnB-like" evidence="1">
    <location>
        <begin position="4"/>
        <end position="130"/>
    </location>
</feature>
<dbReference type="Gene3D" id="3.10.180.10">
    <property type="entry name" value="2,3-Dihydroxybiphenyl 1,2-Dioxygenase, domain 1"/>
    <property type="match status" value="1"/>
</dbReference>
<evidence type="ECO:0000313" key="2">
    <source>
        <dbReference type="EMBL" id="QCK88749.1"/>
    </source>
</evidence>
<proteinExistence type="predicted"/>
<name>A0A4D7QTP1_9HYPH</name>
<dbReference type="PANTHER" id="PTHR33990">
    <property type="entry name" value="PROTEIN YJDN-RELATED"/>
    <property type="match status" value="1"/>
</dbReference>
<dbReference type="Pfam" id="PF06983">
    <property type="entry name" value="3-dmu-9_3-mt"/>
    <property type="match status" value="1"/>
</dbReference>